<evidence type="ECO:0000259" key="1">
    <source>
        <dbReference type="Pfam" id="PF01850"/>
    </source>
</evidence>
<dbReference type="AlphaFoldDB" id="A0A480A071"/>
<dbReference type="InterPro" id="IPR029060">
    <property type="entry name" value="PIN-like_dom_sf"/>
</dbReference>
<dbReference type="Gene3D" id="3.40.50.1010">
    <property type="entry name" value="5'-nuclease"/>
    <property type="match status" value="1"/>
</dbReference>
<evidence type="ECO:0000313" key="2">
    <source>
        <dbReference type="EMBL" id="GCL37236.1"/>
    </source>
</evidence>
<reference evidence="3" key="1">
    <citation type="submission" date="2019-02" db="EMBL/GenBank/DDBJ databases">
        <title>Draft genome sequence of Sphaerospermopsis reniformis NIES-1949.</title>
        <authorList>
            <person name="Yamaguchi H."/>
            <person name="Suzuki S."/>
            <person name="Kawachi M."/>
        </authorList>
    </citation>
    <scope>NUCLEOTIDE SEQUENCE [LARGE SCALE GENOMIC DNA]</scope>
    <source>
        <strain evidence="3">NIES-1949</strain>
    </source>
</reference>
<dbReference type="RefSeq" id="WP_137667490.1">
    <property type="nucleotide sequence ID" value="NZ_BJCE01000068.1"/>
</dbReference>
<dbReference type="Pfam" id="PF01850">
    <property type="entry name" value="PIN"/>
    <property type="match status" value="1"/>
</dbReference>
<accession>A0A480A071</accession>
<dbReference type="EMBL" id="BJCE01000068">
    <property type="protein sequence ID" value="GCL37236.1"/>
    <property type="molecule type" value="Genomic_DNA"/>
</dbReference>
<comment type="caution">
    <text evidence="2">The sequence shown here is derived from an EMBL/GenBank/DDBJ whole genome shotgun (WGS) entry which is preliminary data.</text>
</comment>
<protein>
    <recommendedName>
        <fullName evidence="1">PIN domain-containing protein</fullName>
    </recommendedName>
</protein>
<feature type="domain" description="PIN" evidence="1">
    <location>
        <begin position="5"/>
        <end position="116"/>
    </location>
</feature>
<proteinExistence type="predicted"/>
<sequence length="134" mass="14845">MIITYIDSGVLLSATNGTGLIAEKALEILSDSQRVFAASEFVRLEVSPKAVYHQQTAESQFYEEFFNDVIYWANDLTYIVQEAYKIASQYGLAAMDALHVAAAFSVGAEELITTEKKTKPMHKVVGIKVISIFD</sequence>
<dbReference type="SUPFAM" id="SSF88723">
    <property type="entry name" value="PIN domain-like"/>
    <property type="match status" value="1"/>
</dbReference>
<dbReference type="InterPro" id="IPR002716">
    <property type="entry name" value="PIN_dom"/>
</dbReference>
<gene>
    <name evidence="2" type="ORF">SR1949_23440</name>
</gene>
<organism evidence="2 3">
    <name type="scientific">Sphaerospermopsis reniformis</name>
    <dbReference type="NCBI Taxonomy" id="531300"/>
    <lineage>
        <taxon>Bacteria</taxon>
        <taxon>Bacillati</taxon>
        <taxon>Cyanobacteriota</taxon>
        <taxon>Cyanophyceae</taxon>
        <taxon>Nostocales</taxon>
        <taxon>Aphanizomenonaceae</taxon>
        <taxon>Sphaerospermopsis</taxon>
    </lineage>
</organism>
<keyword evidence="3" id="KW-1185">Reference proteome</keyword>
<evidence type="ECO:0000313" key="3">
    <source>
        <dbReference type="Proteomes" id="UP000300142"/>
    </source>
</evidence>
<dbReference type="Proteomes" id="UP000300142">
    <property type="component" value="Unassembled WGS sequence"/>
</dbReference>
<name>A0A480A071_9CYAN</name>